<protein>
    <submittedName>
        <fullName evidence="1">Uncharacterized protein</fullName>
    </submittedName>
</protein>
<comment type="caution">
    <text evidence="1">The sequence shown here is derived from an EMBL/GenBank/DDBJ whole genome shotgun (WGS) entry which is preliminary data.</text>
</comment>
<reference evidence="1 2" key="1">
    <citation type="submission" date="2015-08" db="EMBL/GenBank/DDBJ databases">
        <title>Emmonsia species relationships and genome sequence.</title>
        <authorList>
            <person name="Cuomo C.A."/>
            <person name="Schwartz I.S."/>
            <person name="Kenyon C."/>
            <person name="De Hoog G.S."/>
            <person name="Govender N.P."/>
            <person name="Botha A."/>
            <person name="Moreno L."/>
            <person name="De Vries M."/>
            <person name="Munoz J.F."/>
            <person name="Stielow J.B."/>
        </authorList>
    </citation>
    <scope>NUCLEOTIDE SEQUENCE [LARGE SCALE GENOMIC DNA]</scope>
    <source>
        <strain evidence="1 2">EI222</strain>
    </source>
</reference>
<gene>
    <name evidence="1" type="ORF">ACJ73_01168</name>
</gene>
<dbReference type="Pfam" id="PF12520">
    <property type="entry name" value="DUF3723"/>
    <property type="match status" value="1"/>
</dbReference>
<dbReference type="EMBL" id="LGTZ01000098">
    <property type="protein sequence ID" value="OJD27440.1"/>
    <property type="molecule type" value="Genomic_DNA"/>
</dbReference>
<dbReference type="STRING" id="1658174.A0A1J9QG11"/>
<evidence type="ECO:0000313" key="2">
    <source>
        <dbReference type="Proteomes" id="UP000242791"/>
    </source>
</evidence>
<dbReference type="OrthoDB" id="4182572at2759"/>
<dbReference type="AlphaFoldDB" id="A0A1J9QG11"/>
<dbReference type="InterPro" id="IPR022198">
    <property type="entry name" value="DUF3723"/>
</dbReference>
<organism evidence="1 2">
    <name type="scientific">Blastomyces percursus</name>
    <dbReference type="NCBI Taxonomy" id="1658174"/>
    <lineage>
        <taxon>Eukaryota</taxon>
        <taxon>Fungi</taxon>
        <taxon>Dikarya</taxon>
        <taxon>Ascomycota</taxon>
        <taxon>Pezizomycotina</taxon>
        <taxon>Eurotiomycetes</taxon>
        <taxon>Eurotiomycetidae</taxon>
        <taxon>Onygenales</taxon>
        <taxon>Ajellomycetaceae</taxon>
        <taxon>Blastomyces</taxon>
    </lineage>
</organism>
<evidence type="ECO:0000313" key="1">
    <source>
        <dbReference type="EMBL" id="OJD27440.1"/>
    </source>
</evidence>
<dbReference type="Proteomes" id="UP000242791">
    <property type="component" value="Unassembled WGS sequence"/>
</dbReference>
<dbReference type="VEuPathDB" id="FungiDB:ACJ73_01168"/>
<keyword evidence="2" id="KW-1185">Reference proteome</keyword>
<proteinExistence type="predicted"/>
<name>A0A1J9QG11_9EURO</name>
<sequence length="125" mass="13850">MLGKVTGLKCDEVGPYSYEGIINYLAHVRESWTFFVTPDPSEIADAAQRAAETRRRLANIDQHTVETLQLMAPGASSAESRKVQGLVLSGQVVSAFNEQERSAIWGRLRAVDGLIPSLFTFFEDF</sequence>
<accession>A0A1J9QG11</accession>